<organism evidence="1 2">
    <name type="scientific">Salmonella paratyphi B (strain ATCC BAA-1250 / SPB7)</name>
    <dbReference type="NCBI Taxonomy" id="1016998"/>
    <lineage>
        <taxon>Bacteria</taxon>
        <taxon>Pseudomonadati</taxon>
        <taxon>Pseudomonadota</taxon>
        <taxon>Gammaproteobacteria</taxon>
        <taxon>Enterobacterales</taxon>
        <taxon>Enterobacteriaceae</taxon>
        <taxon>Salmonella</taxon>
    </lineage>
</organism>
<dbReference type="AlphaFoldDB" id="A0A6C6YWY5"/>
<sequence>MRAGRKLINADIRRKHWLFYFGKRCDLLDKLFLRSVNSFEWEFVG</sequence>
<protein>
    <submittedName>
        <fullName evidence="1">Uncharacterized protein</fullName>
    </submittedName>
</protein>
<evidence type="ECO:0000313" key="2">
    <source>
        <dbReference type="Proteomes" id="UP000008556"/>
    </source>
</evidence>
<dbReference type="EMBL" id="CP000886">
    <property type="protein sequence ID" value="ABX65593.1"/>
    <property type="molecule type" value="Genomic_DNA"/>
</dbReference>
<accession>A0A6C6YWY5</accession>
<proteinExistence type="predicted"/>
<dbReference type="KEGG" id="spq:SPAB_00151"/>
<dbReference type="Proteomes" id="UP000008556">
    <property type="component" value="Chromosome"/>
</dbReference>
<evidence type="ECO:0000313" key="1">
    <source>
        <dbReference type="EMBL" id="ABX65593.1"/>
    </source>
</evidence>
<gene>
    <name evidence="1" type="ordered locus">SPAB_00151</name>
</gene>
<reference evidence="1 2" key="1">
    <citation type="submission" date="2007-11" db="EMBL/GenBank/DDBJ databases">
        <authorList>
            <consortium name="The Salmonella enterica serovar Paratyphi B Genome Sequencing Project"/>
            <person name="McClelland M."/>
            <person name="Sanderson E.K."/>
            <person name="Porwollik S."/>
            <person name="Spieth J."/>
            <person name="Clifton W.S."/>
            <person name="Fulton R."/>
            <person name="Cordes M."/>
            <person name="Wollam A."/>
            <person name="Shah N."/>
            <person name="Pepin K."/>
            <person name="Bhonagiri V."/>
            <person name="Nash W."/>
            <person name="Johnson M."/>
            <person name="Thiruvilangam P."/>
            <person name="Wilson R."/>
        </authorList>
    </citation>
    <scope>NUCLEOTIDE SEQUENCE [LARGE SCALE GENOMIC DNA]</scope>
    <source>
        <strain evidence="2">ATCC BAA-1250 / SPB7</strain>
    </source>
</reference>
<name>A0A6C6YWY5_SALPB</name>